<dbReference type="Proteomes" id="UP000003688">
    <property type="component" value="Unassembled WGS sequence"/>
</dbReference>
<dbReference type="InterPro" id="IPR003476">
    <property type="entry name" value="Glyco_hydro_42"/>
</dbReference>
<keyword evidence="2 3" id="KW-0624">Polysaccharide degradation</keyword>
<proteinExistence type="inferred from homology"/>
<evidence type="ECO:0000256" key="1">
    <source>
        <dbReference type="ARBA" id="ARBA00023277"/>
    </source>
</evidence>
<dbReference type="PANTHER" id="PTHR36447">
    <property type="entry name" value="BETA-GALACTOSIDASE GANA"/>
    <property type="match status" value="1"/>
</dbReference>
<name>B9XRR5_PEDPL</name>
<dbReference type="OrthoDB" id="9800974at2"/>
<protein>
    <recommendedName>
        <fullName evidence="3">Beta-amylase</fullName>
        <ecNumber evidence="3">3.2.1.2</ecNumber>
    </recommendedName>
</protein>
<evidence type="ECO:0000256" key="2">
    <source>
        <dbReference type="ARBA" id="ARBA00023326"/>
    </source>
</evidence>
<dbReference type="STRING" id="320771.Cflav_PD0514"/>
<keyword evidence="1 3" id="KW-0119">Carbohydrate metabolism</keyword>
<gene>
    <name evidence="4" type="ORF">Cflav_PD0514</name>
</gene>
<evidence type="ECO:0000256" key="3">
    <source>
        <dbReference type="RuleBase" id="RU000509"/>
    </source>
</evidence>
<keyword evidence="3 4" id="KW-0378">Hydrolase</keyword>
<sequence>MKTPELHATPIALLAFVIFLQTQFPTFCQTNQSFDGRPWNVSSGNLSVSYIQGSPIGAYPKTNYLEPAPSVESQKRLKSLGLVANEDYVAWGSVEQVPGRWDWKQHDAVEKNLHEAGLNYVVYDWVHFPPVWLRDQQKEKRTLMRCLEHGKEANYLSIFDPRTVEWYDHFYKNLKEHFGDKIDDVYACILGPYGEGNYPLMVPDWVNMGHCHEGYWCGDDYAVRAFQTAMKKKYASLRKLNRAWGSNYKTFDEVCPPKEIANEKFKPSPEAFVIAGEKRRWLDFITWYHQAIIDFAEQSIKTALKYFPAEKVRAKPGGNAGGVNPIAWGTYCPGYAKMAGKYGVVLQPADCQGAVFGDKWVGTAYQFYGVKECTEPAGGLDEKHFVRRMFSDASCGAAQLFTYEFEQHATNIQQYIHLFTGKPGETEVAVYCPTTWYRLGGSLQTSIAAGYPLRDLCEFDVLDEILITDGALTTKRYKALVMLQADVVDQPILEKVDAFIRKGGKVIVVGDAALKNVEGQVWHGVSKVKHVLAVAKDKVWLKQLAAELAGCKGVDGQLDGLWTCRRGKQILKFNSTDKVVNTEIEDQAVQVAPWTIWASRK</sequence>
<dbReference type="Gene3D" id="3.20.20.80">
    <property type="entry name" value="Glycosidases"/>
    <property type="match status" value="1"/>
</dbReference>
<dbReference type="PANTHER" id="PTHR36447:SF1">
    <property type="entry name" value="BETA-GALACTOSIDASE GANA"/>
    <property type="match status" value="1"/>
</dbReference>
<comment type="caution">
    <text evidence="4">The sequence shown here is derived from an EMBL/GenBank/DDBJ whole genome shotgun (WGS) entry which is preliminary data.</text>
</comment>
<dbReference type="GO" id="GO:0000272">
    <property type="term" value="P:polysaccharide catabolic process"/>
    <property type="evidence" value="ECO:0007669"/>
    <property type="project" value="UniProtKB-KW"/>
</dbReference>
<dbReference type="EMBL" id="ABOX02000067">
    <property type="protein sequence ID" value="EEF57480.1"/>
    <property type="molecule type" value="Genomic_DNA"/>
</dbReference>
<keyword evidence="5" id="KW-1185">Reference proteome</keyword>
<dbReference type="RefSeq" id="WP_007418498.1">
    <property type="nucleotide sequence ID" value="NZ_ABOX02000067.1"/>
</dbReference>
<reference evidence="4 5" key="1">
    <citation type="journal article" date="2011" name="J. Bacteriol.">
        <title>Genome sequence of 'Pedosphaera parvula' Ellin514, an aerobic Verrucomicrobial isolate from pasture soil.</title>
        <authorList>
            <person name="Kant R."/>
            <person name="van Passel M.W."/>
            <person name="Sangwan P."/>
            <person name="Palva A."/>
            <person name="Lucas S."/>
            <person name="Copeland A."/>
            <person name="Lapidus A."/>
            <person name="Glavina Del Rio T."/>
            <person name="Dalin E."/>
            <person name="Tice H."/>
            <person name="Bruce D."/>
            <person name="Goodwin L."/>
            <person name="Pitluck S."/>
            <person name="Chertkov O."/>
            <person name="Larimer F.W."/>
            <person name="Land M.L."/>
            <person name="Hauser L."/>
            <person name="Brettin T.S."/>
            <person name="Detter J.C."/>
            <person name="Han S."/>
            <person name="de Vos W.M."/>
            <person name="Janssen P.H."/>
            <person name="Smidt H."/>
        </authorList>
    </citation>
    <scope>NUCLEOTIDE SEQUENCE [LARGE SCALE GENOMIC DNA]</scope>
    <source>
        <strain evidence="4 5">Ellin514</strain>
    </source>
</reference>
<dbReference type="InterPro" id="IPR017853">
    <property type="entry name" value="GH"/>
</dbReference>
<dbReference type="AlphaFoldDB" id="B9XRR5"/>
<dbReference type="GO" id="GO:0016161">
    <property type="term" value="F:beta-amylase activity"/>
    <property type="evidence" value="ECO:0007669"/>
    <property type="project" value="UniProtKB-EC"/>
</dbReference>
<dbReference type="InterPro" id="IPR029062">
    <property type="entry name" value="Class_I_gatase-like"/>
</dbReference>
<dbReference type="InterPro" id="IPR001554">
    <property type="entry name" value="Glyco_hydro_14"/>
</dbReference>
<dbReference type="Pfam" id="PF01373">
    <property type="entry name" value="Glyco_hydro_14"/>
    <property type="match status" value="1"/>
</dbReference>
<dbReference type="EC" id="3.2.1.2" evidence="3"/>
<dbReference type="GO" id="GO:0004565">
    <property type="term" value="F:beta-galactosidase activity"/>
    <property type="evidence" value="ECO:0007669"/>
    <property type="project" value="InterPro"/>
</dbReference>
<evidence type="ECO:0000313" key="5">
    <source>
        <dbReference type="Proteomes" id="UP000003688"/>
    </source>
</evidence>
<organism evidence="4 5">
    <name type="scientific">Pedosphaera parvula (strain Ellin514)</name>
    <dbReference type="NCBI Taxonomy" id="320771"/>
    <lineage>
        <taxon>Bacteria</taxon>
        <taxon>Pseudomonadati</taxon>
        <taxon>Verrucomicrobiota</taxon>
        <taxon>Pedosphaerae</taxon>
        <taxon>Pedosphaerales</taxon>
        <taxon>Pedosphaeraceae</taxon>
        <taxon>Pedosphaera</taxon>
    </lineage>
</organism>
<evidence type="ECO:0000313" key="4">
    <source>
        <dbReference type="EMBL" id="EEF57480.1"/>
    </source>
</evidence>
<dbReference type="SUPFAM" id="SSF51445">
    <property type="entry name" value="(Trans)glycosidases"/>
    <property type="match status" value="1"/>
</dbReference>
<comment type="catalytic activity">
    <reaction evidence="3">
        <text>Hydrolysis of (1-&gt;4)-alpha-D-glucosidic linkages in polysaccharides so as to remove successive maltose units from the non-reducing ends of the chains.</text>
        <dbReference type="EC" id="3.2.1.2"/>
    </reaction>
</comment>
<comment type="similarity">
    <text evidence="3">Belongs to the glycosyl hydrolase 14 family.</text>
</comment>
<keyword evidence="3" id="KW-0326">Glycosidase</keyword>
<accession>B9XRR5</accession>
<dbReference type="Gene3D" id="3.40.50.880">
    <property type="match status" value="1"/>
</dbReference>